<gene>
    <name evidence="1" type="ORF">NSPZN2_40278</name>
</gene>
<evidence type="ECO:0000313" key="1">
    <source>
        <dbReference type="EMBL" id="CAE6770859.1"/>
    </source>
</evidence>
<dbReference type="Gene3D" id="1.25.10.10">
    <property type="entry name" value="Leucine-rich Repeat Variant"/>
    <property type="match status" value="2"/>
</dbReference>
<keyword evidence="2" id="KW-1185">Reference proteome</keyword>
<evidence type="ECO:0000313" key="2">
    <source>
        <dbReference type="Proteomes" id="UP000675880"/>
    </source>
</evidence>
<dbReference type="Proteomes" id="UP000675880">
    <property type="component" value="Unassembled WGS sequence"/>
</dbReference>
<dbReference type="EMBL" id="CAJNBJ010000017">
    <property type="protein sequence ID" value="CAE6770859.1"/>
    <property type="molecule type" value="Genomic_DNA"/>
</dbReference>
<name>A0ABM8RTP6_9BACT</name>
<dbReference type="SUPFAM" id="SSF48371">
    <property type="entry name" value="ARM repeat"/>
    <property type="match status" value="1"/>
</dbReference>
<dbReference type="PANTHER" id="PTHR12697:SF5">
    <property type="entry name" value="DEOXYHYPUSINE HYDROXYLASE"/>
    <property type="match status" value="1"/>
</dbReference>
<accession>A0ABM8RTP6</accession>
<proteinExistence type="predicted"/>
<dbReference type="SMART" id="SM00567">
    <property type="entry name" value="EZ_HEAT"/>
    <property type="match status" value="6"/>
</dbReference>
<reference evidence="1 2" key="1">
    <citation type="submission" date="2021-02" db="EMBL/GenBank/DDBJ databases">
        <authorList>
            <person name="Han P."/>
        </authorList>
    </citation>
    <scope>NUCLEOTIDE SEQUENCE [LARGE SCALE GENOMIC DNA]</scope>
    <source>
        <strain evidence="1">Candidatus Nitrospira sp. ZN2</strain>
    </source>
</reference>
<dbReference type="RefSeq" id="WP_213043122.1">
    <property type="nucleotide sequence ID" value="NZ_CAJNBJ010000017.1"/>
</dbReference>
<dbReference type="InterPro" id="IPR011989">
    <property type="entry name" value="ARM-like"/>
</dbReference>
<sequence>MINRDTARPQAEDQNIETLVQGLDNLHSNLHVQADILSLGERAVPALVHFLLGPPSQFSEGRVLAAEALGYVKGEAAFQGLVHALDPSRLDGLSPILRLSEEDVQNAAACQLARLGEQRAIPALLEALRRHRLVGAAEALVQLREKSALPWLVEGLEDAFKRGRFSRAILNMEAAAIPFLTATLEQRRMSYEEELLPSMERRAEALRLLGLLHAKTAVNPIRTALCDHYEKVRTEAALALVEVEGGDRVLDAVPALLAGLTHPDFLQRDRCAEAISRIGPVAIPFVERALCRSDATVKSESILFSAHARQAALALLTQLGTGRTC</sequence>
<protein>
    <recommendedName>
        <fullName evidence="3">HEAT repeat domain-containing protein</fullName>
    </recommendedName>
</protein>
<dbReference type="InterPro" id="IPR004155">
    <property type="entry name" value="PBS_lyase_HEAT"/>
</dbReference>
<comment type="caution">
    <text evidence="1">The sequence shown here is derived from an EMBL/GenBank/DDBJ whole genome shotgun (WGS) entry which is preliminary data.</text>
</comment>
<organism evidence="1 2">
    <name type="scientific">Nitrospira defluvii</name>
    <dbReference type="NCBI Taxonomy" id="330214"/>
    <lineage>
        <taxon>Bacteria</taxon>
        <taxon>Pseudomonadati</taxon>
        <taxon>Nitrospirota</taxon>
        <taxon>Nitrospiria</taxon>
        <taxon>Nitrospirales</taxon>
        <taxon>Nitrospiraceae</taxon>
        <taxon>Nitrospira</taxon>
    </lineage>
</organism>
<dbReference type="InterPro" id="IPR016024">
    <property type="entry name" value="ARM-type_fold"/>
</dbReference>
<evidence type="ECO:0008006" key="3">
    <source>
        <dbReference type="Google" id="ProtNLM"/>
    </source>
</evidence>
<dbReference type="PANTHER" id="PTHR12697">
    <property type="entry name" value="PBS LYASE HEAT-LIKE PROTEIN"/>
    <property type="match status" value="1"/>
</dbReference>
<dbReference type="Pfam" id="PF03130">
    <property type="entry name" value="HEAT_PBS"/>
    <property type="match status" value="2"/>
</dbReference>